<dbReference type="Pfam" id="PF14106">
    <property type="entry name" value="DUF4279"/>
    <property type="match status" value="1"/>
</dbReference>
<dbReference type="KEGG" id="amr:AM1_3512"/>
<evidence type="ECO:0000313" key="2">
    <source>
        <dbReference type="Proteomes" id="UP000000268"/>
    </source>
</evidence>
<organism evidence="1 2">
    <name type="scientific">Acaryochloris marina (strain MBIC 11017)</name>
    <dbReference type="NCBI Taxonomy" id="329726"/>
    <lineage>
        <taxon>Bacteria</taxon>
        <taxon>Bacillati</taxon>
        <taxon>Cyanobacteriota</taxon>
        <taxon>Cyanophyceae</taxon>
        <taxon>Acaryochloridales</taxon>
        <taxon>Acaryochloridaceae</taxon>
        <taxon>Acaryochloris</taxon>
    </lineage>
</organism>
<dbReference type="Proteomes" id="UP000000268">
    <property type="component" value="Chromosome"/>
</dbReference>
<gene>
    <name evidence="1" type="ordered locus">AM1_3512</name>
</gene>
<dbReference type="RefSeq" id="WP_012163898.1">
    <property type="nucleotide sequence ID" value="NC_009925.1"/>
</dbReference>
<keyword evidence="2" id="KW-1185">Reference proteome</keyword>
<dbReference type="OrthoDB" id="450621at2"/>
<dbReference type="AlphaFoldDB" id="B0C1A4"/>
<dbReference type="EMBL" id="CP000828">
    <property type="protein sequence ID" value="ABW28502.1"/>
    <property type="molecule type" value="Genomic_DNA"/>
</dbReference>
<reference evidence="1 2" key="1">
    <citation type="journal article" date="2008" name="Proc. Natl. Acad. Sci. U.S.A.">
        <title>Niche adaptation and genome expansion in the chlorophyll d-producing cyanobacterium Acaryochloris marina.</title>
        <authorList>
            <person name="Swingley W.D."/>
            <person name="Chen M."/>
            <person name="Cheung P.C."/>
            <person name="Conrad A.L."/>
            <person name="Dejesa L.C."/>
            <person name="Hao J."/>
            <person name="Honchak B.M."/>
            <person name="Karbach L.E."/>
            <person name="Kurdoglu A."/>
            <person name="Lahiri S."/>
            <person name="Mastrian S.D."/>
            <person name="Miyashita H."/>
            <person name="Page L."/>
            <person name="Ramakrishna P."/>
            <person name="Satoh S."/>
            <person name="Sattley W.M."/>
            <person name="Shimada Y."/>
            <person name="Taylor H.L."/>
            <person name="Tomo T."/>
            <person name="Tsuchiya T."/>
            <person name="Wang Z.T."/>
            <person name="Raymond J."/>
            <person name="Mimuro M."/>
            <person name="Blankenship R.E."/>
            <person name="Touchman J.W."/>
        </authorList>
    </citation>
    <scope>NUCLEOTIDE SEQUENCE [LARGE SCALE GENOMIC DNA]</scope>
    <source>
        <strain evidence="2">MBIC 11017</strain>
    </source>
</reference>
<proteinExistence type="predicted"/>
<dbReference type="STRING" id="329726.AM1_3512"/>
<dbReference type="eggNOG" id="ENOG50333NZ">
    <property type="taxonomic scope" value="Bacteria"/>
</dbReference>
<accession>B0C1A4</accession>
<evidence type="ECO:0008006" key="3">
    <source>
        <dbReference type="Google" id="ProtNLM"/>
    </source>
</evidence>
<dbReference type="InterPro" id="IPR025459">
    <property type="entry name" value="DUF4279"/>
</dbReference>
<protein>
    <recommendedName>
        <fullName evidence="3">DUF4279 domain-containing protein</fullName>
    </recommendedName>
</protein>
<sequence>MEYNDDYAICEKTYATLRLYPGTKDPHAVTKLLGIQPTFTQRLGDPLSSRRQARINGWFLKTEHLIDSLDSRRHIDWLLDQVEPITDRFFALRQAGCKADISCFWQSLSGHGGPTISPQQSRRLAELNLELWFDVYLGGSEEVDNATPFKIVG</sequence>
<evidence type="ECO:0000313" key="1">
    <source>
        <dbReference type="EMBL" id="ABW28502.1"/>
    </source>
</evidence>
<dbReference type="HOGENOM" id="CLU_1702579_0_0_3"/>
<name>B0C1A4_ACAM1</name>